<accession>A0A2M9ZBP5</accession>
<dbReference type="CDD" id="cd17321">
    <property type="entry name" value="MFS_MMR_MDR_like"/>
    <property type="match status" value="1"/>
</dbReference>
<evidence type="ECO:0000259" key="8">
    <source>
        <dbReference type="PROSITE" id="PS50850"/>
    </source>
</evidence>
<organism evidence="9 10">
    <name type="scientific">Leptospira wolffii</name>
    <dbReference type="NCBI Taxonomy" id="409998"/>
    <lineage>
        <taxon>Bacteria</taxon>
        <taxon>Pseudomonadati</taxon>
        <taxon>Spirochaetota</taxon>
        <taxon>Spirochaetia</taxon>
        <taxon>Leptospirales</taxon>
        <taxon>Leptospiraceae</taxon>
        <taxon>Leptospira</taxon>
    </lineage>
</organism>
<dbReference type="InterPro" id="IPR036259">
    <property type="entry name" value="MFS_trans_sf"/>
</dbReference>
<dbReference type="GO" id="GO:0005886">
    <property type="term" value="C:plasma membrane"/>
    <property type="evidence" value="ECO:0007669"/>
    <property type="project" value="UniProtKB-SubCell"/>
</dbReference>
<dbReference type="EMBL" id="NPDT01000003">
    <property type="protein sequence ID" value="PJZ65828.1"/>
    <property type="molecule type" value="Genomic_DNA"/>
</dbReference>
<feature type="transmembrane region" description="Helical" evidence="7">
    <location>
        <begin position="333"/>
        <end position="350"/>
    </location>
</feature>
<evidence type="ECO:0000256" key="4">
    <source>
        <dbReference type="ARBA" id="ARBA00022692"/>
    </source>
</evidence>
<dbReference type="InterPro" id="IPR020846">
    <property type="entry name" value="MFS_dom"/>
</dbReference>
<protein>
    <submittedName>
        <fullName evidence="9">MFS transporter</fullName>
    </submittedName>
</protein>
<feature type="transmembrane region" description="Helical" evidence="7">
    <location>
        <begin position="199"/>
        <end position="221"/>
    </location>
</feature>
<dbReference type="AlphaFoldDB" id="A0A2M9ZBP5"/>
<dbReference type="RefSeq" id="WP_100758734.1">
    <property type="nucleotide sequence ID" value="NZ_NPDT01000003.1"/>
</dbReference>
<proteinExistence type="predicted"/>
<dbReference type="InterPro" id="IPR011701">
    <property type="entry name" value="MFS"/>
</dbReference>
<keyword evidence="3" id="KW-1003">Cell membrane</keyword>
<feature type="domain" description="Major facilitator superfamily (MFS) profile" evidence="8">
    <location>
        <begin position="16"/>
        <end position="503"/>
    </location>
</feature>
<evidence type="ECO:0000256" key="5">
    <source>
        <dbReference type="ARBA" id="ARBA00022989"/>
    </source>
</evidence>
<feature type="transmembrane region" description="Helical" evidence="7">
    <location>
        <begin position="166"/>
        <end position="187"/>
    </location>
</feature>
<feature type="transmembrane region" description="Helical" evidence="7">
    <location>
        <begin position="227"/>
        <end position="248"/>
    </location>
</feature>
<dbReference type="PRINTS" id="PR01036">
    <property type="entry name" value="TCRTETB"/>
</dbReference>
<keyword evidence="5 7" id="KW-1133">Transmembrane helix</keyword>
<gene>
    <name evidence="9" type="ORF">CH371_09785</name>
</gene>
<evidence type="ECO:0000256" key="7">
    <source>
        <dbReference type="SAM" id="Phobius"/>
    </source>
</evidence>
<name>A0A2M9ZBP5_9LEPT</name>
<dbReference type="Pfam" id="PF07690">
    <property type="entry name" value="MFS_1"/>
    <property type="match status" value="1"/>
</dbReference>
<feature type="transmembrane region" description="Helical" evidence="7">
    <location>
        <begin position="82"/>
        <end position="99"/>
    </location>
</feature>
<keyword evidence="6 7" id="KW-0472">Membrane</keyword>
<feature type="transmembrane region" description="Helical" evidence="7">
    <location>
        <begin position="362"/>
        <end position="385"/>
    </location>
</feature>
<feature type="transmembrane region" description="Helical" evidence="7">
    <location>
        <begin position="50"/>
        <end position="70"/>
    </location>
</feature>
<feature type="transmembrane region" description="Helical" evidence="7">
    <location>
        <begin position="306"/>
        <end position="326"/>
    </location>
</feature>
<feature type="transmembrane region" description="Helical" evidence="7">
    <location>
        <begin position="406"/>
        <end position="423"/>
    </location>
</feature>
<dbReference type="Gene3D" id="1.20.1720.10">
    <property type="entry name" value="Multidrug resistance protein D"/>
    <property type="match status" value="1"/>
</dbReference>
<keyword evidence="4 7" id="KW-0812">Transmembrane</keyword>
<feature type="transmembrane region" description="Helical" evidence="7">
    <location>
        <begin position="140"/>
        <end position="160"/>
    </location>
</feature>
<feature type="transmembrane region" description="Helical" evidence="7">
    <location>
        <begin position="479"/>
        <end position="499"/>
    </location>
</feature>
<feature type="transmembrane region" description="Helical" evidence="7">
    <location>
        <begin position="14"/>
        <end position="38"/>
    </location>
</feature>
<sequence length="508" mass="53200">MSTNTPPKAGNREWIGLAVIALPCLLYAMDLTVLYLAVPHLTAALKPSSSQLLWIVDIYGFLVAGFLVTMGTLGDRIGRRKLLLIGAAAFGVASVLAAFSNSSEMLIATRALLGITAATLAPSTLSLIRNMFLDDQERTMAIGIWGTSFSFGGAIGPLVGGVLLEHFWWGSVFLLSVPVMILLLIVGPKLLPEFKDPNAGNLDILSAILSLASVLLIIYGFKRVAEAGWDLICILSILSGIGVGVLFVRRQKTLADPLIDLELFRIPQFSGALIANTLTIFVALGTFLFIAQYLQLVLGLSPLQAGLWTIPSAMANIVGSLTVPVLIRKVRPVYIIIGGLVLAAIGLWLYSQVDGVSGLMNIVVGSVILSLGICAVVILGTDIIVAAAPPERAGAAASISETGAEFGGVLGIAVLGSIGTAVYRNQMKDVVAIGASQEATNAAQNTLGAAVALAKELPDQFGAALLLSAKEAFTDSMQLVSLICAILTGLLVISVLVLLKNMRKEEGT</sequence>
<feature type="transmembrane region" description="Helical" evidence="7">
    <location>
        <begin position="269"/>
        <end position="294"/>
    </location>
</feature>
<evidence type="ECO:0000313" key="10">
    <source>
        <dbReference type="Proteomes" id="UP000231912"/>
    </source>
</evidence>
<dbReference type="PANTHER" id="PTHR42718:SF47">
    <property type="entry name" value="METHYL VIOLOGEN RESISTANCE PROTEIN SMVA"/>
    <property type="match status" value="1"/>
</dbReference>
<evidence type="ECO:0000313" key="9">
    <source>
        <dbReference type="EMBL" id="PJZ65828.1"/>
    </source>
</evidence>
<dbReference type="Proteomes" id="UP000231912">
    <property type="component" value="Unassembled WGS sequence"/>
</dbReference>
<dbReference type="PANTHER" id="PTHR42718">
    <property type="entry name" value="MAJOR FACILITATOR SUPERFAMILY MULTIDRUG TRANSPORTER MFSC"/>
    <property type="match status" value="1"/>
</dbReference>
<evidence type="ECO:0000256" key="3">
    <source>
        <dbReference type="ARBA" id="ARBA00022475"/>
    </source>
</evidence>
<keyword evidence="2" id="KW-0813">Transport</keyword>
<feature type="transmembrane region" description="Helical" evidence="7">
    <location>
        <begin position="105"/>
        <end position="128"/>
    </location>
</feature>
<evidence type="ECO:0000256" key="6">
    <source>
        <dbReference type="ARBA" id="ARBA00023136"/>
    </source>
</evidence>
<comment type="subcellular location">
    <subcellularLocation>
        <location evidence="1">Cell membrane</location>
        <topology evidence="1">Multi-pass membrane protein</topology>
    </subcellularLocation>
</comment>
<evidence type="ECO:0000256" key="2">
    <source>
        <dbReference type="ARBA" id="ARBA00022448"/>
    </source>
</evidence>
<dbReference type="GO" id="GO:0022857">
    <property type="term" value="F:transmembrane transporter activity"/>
    <property type="evidence" value="ECO:0007669"/>
    <property type="project" value="InterPro"/>
</dbReference>
<evidence type="ECO:0000256" key="1">
    <source>
        <dbReference type="ARBA" id="ARBA00004651"/>
    </source>
</evidence>
<comment type="caution">
    <text evidence="9">The sequence shown here is derived from an EMBL/GenBank/DDBJ whole genome shotgun (WGS) entry which is preliminary data.</text>
</comment>
<dbReference type="SUPFAM" id="SSF103473">
    <property type="entry name" value="MFS general substrate transporter"/>
    <property type="match status" value="1"/>
</dbReference>
<dbReference type="PROSITE" id="PS50850">
    <property type="entry name" value="MFS"/>
    <property type="match status" value="1"/>
</dbReference>
<reference evidence="9 10" key="1">
    <citation type="submission" date="2017-07" db="EMBL/GenBank/DDBJ databases">
        <title>Leptospira spp. isolated from tropical soils.</title>
        <authorList>
            <person name="Thibeaux R."/>
            <person name="Iraola G."/>
            <person name="Ferres I."/>
            <person name="Bierque E."/>
            <person name="Girault D."/>
            <person name="Soupe-Gilbert M.-E."/>
            <person name="Picardeau M."/>
            <person name="Goarant C."/>
        </authorList>
    </citation>
    <scope>NUCLEOTIDE SEQUENCE [LARGE SCALE GENOMIC DNA]</scope>
    <source>
        <strain evidence="9 10">FH2-C-A2</strain>
    </source>
</reference>
<dbReference type="Gene3D" id="1.20.1250.20">
    <property type="entry name" value="MFS general substrate transporter like domains"/>
    <property type="match status" value="1"/>
</dbReference>